<reference evidence="1" key="2">
    <citation type="submission" date="2022-06" db="UniProtKB">
        <authorList>
            <consortium name="EnsemblMetazoa"/>
        </authorList>
    </citation>
    <scope>IDENTIFICATION</scope>
    <source>
        <strain evidence="1">DF5081</strain>
    </source>
</reference>
<organism evidence="1 2">
    <name type="scientific">Caenorhabditis japonica</name>
    <dbReference type="NCBI Taxonomy" id="281687"/>
    <lineage>
        <taxon>Eukaryota</taxon>
        <taxon>Metazoa</taxon>
        <taxon>Ecdysozoa</taxon>
        <taxon>Nematoda</taxon>
        <taxon>Chromadorea</taxon>
        <taxon>Rhabditida</taxon>
        <taxon>Rhabditina</taxon>
        <taxon>Rhabditomorpha</taxon>
        <taxon>Rhabditoidea</taxon>
        <taxon>Rhabditidae</taxon>
        <taxon>Peloderinae</taxon>
        <taxon>Caenorhabditis</taxon>
    </lineage>
</organism>
<name>A0A8R1IU96_CAEJA</name>
<accession>A0A8R1IU96</accession>
<proteinExistence type="predicted"/>
<dbReference type="Proteomes" id="UP000005237">
    <property type="component" value="Unassembled WGS sequence"/>
</dbReference>
<evidence type="ECO:0000313" key="2">
    <source>
        <dbReference type="Proteomes" id="UP000005237"/>
    </source>
</evidence>
<dbReference type="EnsemblMetazoa" id="CJA38228.1">
    <property type="protein sequence ID" value="CJA38228.1"/>
    <property type="gene ID" value="WBGene00214075"/>
</dbReference>
<evidence type="ECO:0000313" key="1">
    <source>
        <dbReference type="EnsemblMetazoa" id="CJA38228.1"/>
    </source>
</evidence>
<reference evidence="2" key="1">
    <citation type="submission" date="2010-08" db="EMBL/GenBank/DDBJ databases">
        <authorList>
            <consortium name="Caenorhabditis japonica Sequencing Consortium"/>
            <person name="Wilson R.K."/>
        </authorList>
    </citation>
    <scope>NUCLEOTIDE SEQUENCE [LARGE SCALE GENOMIC DNA]</scope>
    <source>
        <strain evidence="2">DF5081</strain>
    </source>
</reference>
<keyword evidence="2" id="KW-1185">Reference proteome</keyword>
<dbReference type="AlphaFoldDB" id="A0A8R1IU96"/>
<protein>
    <submittedName>
        <fullName evidence="1">Uncharacterized protein</fullName>
    </submittedName>
</protein>
<sequence length="97" mass="10499">MHPLYPPPSPLHSLTPPRSGRLTLVHLCKHLFWLSDDESIQLLVGASFNVIVVQSAVVNIVPSGASLRLSTHDCHLVVSGLNGSTRDSHLDADLVMN</sequence>